<dbReference type="AlphaFoldDB" id="A0A9W6UEV3"/>
<protein>
    <submittedName>
        <fullName evidence="2">Unnamed protein product</fullName>
    </submittedName>
</protein>
<name>A0A9W6UEV3_9STRA</name>
<evidence type="ECO:0000256" key="1">
    <source>
        <dbReference type="SAM" id="Coils"/>
    </source>
</evidence>
<reference evidence="2" key="1">
    <citation type="submission" date="2023-04" db="EMBL/GenBank/DDBJ databases">
        <title>Phytophthora lilii NBRC 32176.</title>
        <authorList>
            <person name="Ichikawa N."/>
            <person name="Sato H."/>
            <person name="Tonouchi N."/>
        </authorList>
    </citation>
    <scope>NUCLEOTIDE SEQUENCE</scope>
    <source>
        <strain evidence="2">NBRC 32176</strain>
    </source>
</reference>
<keyword evidence="3" id="KW-1185">Reference proteome</keyword>
<gene>
    <name evidence="2" type="ORF">Plil01_001327700</name>
</gene>
<feature type="coiled-coil region" evidence="1">
    <location>
        <begin position="306"/>
        <end position="372"/>
    </location>
</feature>
<dbReference type="Gene3D" id="1.10.287.1490">
    <property type="match status" value="1"/>
</dbReference>
<evidence type="ECO:0000313" key="3">
    <source>
        <dbReference type="Proteomes" id="UP001165083"/>
    </source>
</evidence>
<organism evidence="2 3">
    <name type="scientific">Phytophthora lilii</name>
    <dbReference type="NCBI Taxonomy" id="2077276"/>
    <lineage>
        <taxon>Eukaryota</taxon>
        <taxon>Sar</taxon>
        <taxon>Stramenopiles</taxon>
        <taxon>Oomycota</taxon>
        <taxon>Peronosporomycetes</taxon>
        <taxon>Peronosporales</taxon>
        <taxon>Peronosporaceae</taxon>
        <taxon>Phytophthora</taxon>
    </lineage>
</organism>
<accession>A0A9W6UEV3</accession>
<dbReference type="Proteomes" id="UP001165083">
    <property type="component" value="Unassembled WGS sequence"/>
</dbReference>
<dbReference type="EMBL" id="BSXW01000875">
    <property type="protein sequence ID" value="GMF31033.1"/>
    <property type="molecule type" value="Genomic_DNA"/>
</dbReference>
<proteinExistence type="predicted"/>
<evidence type="ECO:0000313" key="2">
    <source>
        <dbReference type="EMBL" id="GMF31033.1"/>
    </source>
</evidence>
<sequence>MGREMLGLLQIASSNCCCVYNANKFASGIHCWFGYFISWDIKRASTCCAQQQLYYGHWIPSWYVPCISGLYRSTSSSTLTPILSNVSNVILTLDSASNPFAPNSRVIHSISPAGSKYGQLITSSPNELSFVPQQQGFRQELTVQLTNQLLQPLNLLDSDVTIKLLMRRKLRDKDVQANKYAELANRIGSRLDASSVKSSMNILVVAVANQSLNQLLKQYTQTTPSTPFGQDMKSKLSSKDFQQQFNSSLSEFLDVKPEATTNEVATQVAELIGGAGNEDKVVKELETLQAENSYLKLINGGLRTHNQGLNTDIEGLRAENTDLKTQLQQLTKVSGRKTNSLVLKRTSYEQQVAALQAEILGMRDHIQNLNRQIAALQVPPDVLPTEQPVEYEMPDAPTAERNMDGEGFKHIWNKIKSGYDWVKKHIIDTPVYQSVVKPVVREVVNSGATVLKTAVPEAASMIDAGVNKIGESTNAFGLKKGRISKTKRVETLKARGLYLS</sequence>
<keyword evidence="1" id="KW-0175">Coiled coil</keyword>
<comment type="caution">
    <text evidence="2">The sequence shown here is derived from an EMBL/GenBank/DDBJ whole genome shotgun (WGS) entry which is preliminary data.</text>
</comment>